<dbReference type="EMBL" id="JALNMJ010000022">
    <property type="protein sequence ID" value="MCK7615178.1"/>
    <property type="molecule type" value="Genomic_DNA"/>
</dbReference>
<evidence type="ECO:0000313" key="1">
    <source>
        <dbReference type="EMBL" id="MCK7615178.1"/>
    </source>
</evidence>
<proteinExistence type="predicted"/>
<reference evidence="1" key="1">
    <citation type="submission" date="2022-04" db="EMBL/GenBank/DDBJ databases">
        <title>Roseibium sp. CAU 1639 isolated from mud.</title>
        <authorList>
            <person name="Kim W."/>
        </authorList>
    </citation>
    <scope>NUCLEOTIDE SEQUENCE</scope>
    <source>
        <strain evidence="1">CAU 1639</strain>
    </source>
</reference>
<organism evidence="1 2">
    <name type="scientific">Roseibium sediminicola</name>
    <dbReference type="NCBI Taxonomy" id="2933272"/>
    <lineage>
        <taxon>Bacteria</taxon>
        <taxon>Pseudomonadati</taxon>
        <taxon>Pseudomonadota</taxon>
        <taxon>Alphaproteobacteria</taxon>
        <taxon>Hyphomicrobiales</taxon>
        <taxon>Stappiaceae</taxon>
        <taxon>Roseibium</taxon>
    </lineage>
</organism>
<gene>
    <name evidence="1" type="ORF">M0H32_23685</name>
</gene>
<name>A0ABT0H275_9HYPH</name>
<sequence>MTPEGRAAVKVASQPGVQRIHAFSGEVIGLDVSEARVRIVDESLDPKLVMTCLTEFERGLLTGRVSAKNGDNDSGT</sequence>
<accession>A0ABT0H275</accession>
<dbReference type="RefSeq" id="WP_248158235.1">
    <property type="nucleotide sequence ID" value="NZ_JALNMJ010000022.1"/>
</dbReference>
<evidence type="ECO:0000313" key="2">
    <source>
        <dbReference type="Proteomes" id="UP001431221"/>
    </source>
</evidence>
<keyword evidence="2" id="KW-1185">Reference proteome</keyword>
<dbReference type="Proteomes" id="UP001431221">
    <property type="component" value="Unassembled WGS sequence"/>
</dbReference>
<comment type="caution">
    <text evidence="1">The sequence shown here is derived from an EMBL/GenBank/DDBJ whole genome shotgun (WGS) entry which is preliminary data.</text>
</comment>
<protein>
    <submittedName>
        <fullName evidence="1">Uncharacterized protein</fullName>
    </submittedName>
</protein>